<feature type="region of interest" description="Disordered" evidence="1">
    <location>
        <begin position="1"/>
        <end position="50"/>
    </location>
</feature>
<evidence type="ECO:0000313" key="3">
    <source>
        <dbReference type="EMBL" id="EFX80559.1"/>
    </source>
</evidence>
<dbReference type="Proteomes" id="UP000000305">
    <property type="component" value="Unassembled WGS sequence"/>
</dbReference>
<dbReference type="EMBL" id="GL732547">
    <property type="protein sequence ID" value="EFX80559.1"/>
    <property type="molecule type" value="Genomic_DNA"/>
</dbReference>
<proteinExistence type="predicted"/>
<evidence type="ECO:0000259" key="2">
    <source>
        <dbReference type="Pfam" id="PF13930"/>
    </source>
</evidence>
<keyword evidence="4" id="KW-1185">Reference proteome</keyword>
<dbReference type="InParanoid" id="E9GJ23"/>
<evidence type="ECO:0000256" key="1">
    <source>
        <dbReference type="SAM" id="MobiDB-lite"/>
    </source>
</evidence>
<feature type="domain" description="Type VII secretion system protein EssD-like" evidence="2">
    <location>
        <begin position="45"/>
        <end position="114"/>
    </location>
</feature>
<dbReference type="Pfam" id="PF13930">
    <property type="entry name" value="Endonuclea_NS_2"/>
    <property type="match status" value="1"/>
</dbReference>
<dbReference type="KEGG" id="dpx:DAPPUDRAFT_304003"/>
<dbReference type="AlphaFoldDB" id="E9GJ23"/>
<gene>
    <name evidence="3" type="ORF">DAPPUDRAFT_304003</name>
</gene>
<dbReference type="InterPro" id="IPR044927">
    <property type="entry name" value="Endonuclea_NS_2"/>
</dbReference>
<dbReference type="HOGENOM" id="CLU_1724161_0_0_1"/>
<reference evidence="3 4" key="1">
    <citation type="journal article" date="2011" name="Science">
        <title>The ecoresponsive genome of Daphnia pulex.</title>
        <authorList>
            <person name="Colbourne J.K."/>
            <person name="Pfrender M.E."/>
            <person name="Gilbert D."/>
            <person name="Thomas W.K."/>
            <person name="Tucker A."/>
            <person name="Oakley T.H."/>
            <person name="Tokishita S."/>
            <person name="Aerts A."/>
            <person name="Arnold G.J."/>
            <person name="Basu M.K."/>
            <person name="Bauer D.J."/>
            <person name="Caceres C.E."/>
            <person name="Carmel L."/>
            <person name="Casola C."/>
            <person name="Choi J.H."/>
            <person name="Detter J.C."/>
            <person name="Dong Q."/>
            <person name="Dusheyko S."/>
            <person name="Eads B.D."/>
            <person name="Frohlich T."/>
            <person name="Geiler-Samerotte K.A."/>
            <person name="Gerlach D."/>
            <person name="Hatcher P."/>
            <person name="Jogdeo S."/>
            <person name="Krijgsveld J."/>
            <person name="Kriventseva E.V."/>
            <person name="Kultz D."/>
            <person name="Laforsch C."/>
            <person name="Lindquist E."/>
            <person name="Lopez J."/>
            <person name="Manak J.R."/>
            <person name="Muller J."/>
            <person name="Pangilinan J."/>
            <person name="Patwardhan R.P."/>
            <person name="Pitluck S."/>
            <person name="Pritham E.J."/>
            <person name="Rechtsteiner A."/>
            <person name="Rho M."/>
            <person name="Rogozin I.B."/>
            <person name="Sakarya O."/>
            <person name="Salamov A."/>
            <person name="Schaack S."/>
            <person name="Shapiro H."/>
            <person name="Shiga Y."/>
            <person name="Skalitzky C."/>
            <person name="Smith Z."/>
            <person name="Souvorov A."/>
            <person name="Sung W."/>
            <person name="Tang Z."/>
            <person name="Tsuchiya D."/>
            <person name="Tu H."/>
            <person name="Vos H."/>
            <person name="Wang M."/>
            <person name="Wolf Y.I."/>
            <person name="Yamagata H."/>
            <person name="Yamada T."/>
            <person name="Ye Y."/>
            <person name="Shaw J.R."/>
            <person name="Andrews J."/>
            <person name="Crease T.J."/>
            <person name="Tang H."/>
            <person name="Lucas S.M."/>
            <person name="Robertson H.M."/>
            <person name="Bork P."/>
            <person name="Koonin E.V."/>
            <person name="Zdobnov E.M."/>
            <person name="Grigoriev I.V."/>
            <person name="Lynch M."/>
            <person name="Boore J.L."/>
        </authorList>
    </citation>
    <scope>NUCLEOTIDE SEQUENCE [LARGE SCALE GENOMIC DNA]</scope>
</reference>
<protein>
    <recommendedName>
        <fullName evidence="2">Type VII secretion system protein EssD-like domain-containing protein</fullName>
    </recommendedName>
</protein>
<evidence type="ECO:0000313" key="4">
    <source>
        <dbReference type="Proteomes" id="UP000000305"/>
    </source>
</evidence>
<dbReference type="OrthoDB" id="6372484at2759"/>
<name>E9GJ23_DAPPU</name>
<organism evidence="3 4">
    <name type="scientific">Daphnia pulex</name>
    <name type="common">Water flea</name>
    <dbReference type="NCBI Taxonomy" id="6669"/>
    <lineage>
        <taxon>Eukaryota</taxon>
        <taxon>Metazoa</taxon>
        <taxon>Ecdysozoa</taxon>
        <taxon>Arthropoda</taxon>
        <taxon>Crustacea</taxon>
        <taxon>Branchiopoda</taxon>
        <taxon>Diplostraca</taxon>
        <taxon>Cladocera</taxon>
        <taxon>Anomopoda</taxon>
        <taxon>Daphniidae</taxon>
        <taxon>Daphnia</taxon>
    </lineage>
</organism>
<accession>E9GJ23</accession>
<sequence>MSNGKSLKITAEDKDGVRTRSTVIRSENFGHGSKVSISSDEKRQMGAGRGSDVSHVFANMLGGSGKDKDNLFLSTPNFNRGAYKENEFETRKFIRTTEKYHPGKQVEAHTKVTIHPSSNPGADPRMKYDVTSHIDGKEGPSYTTFFNFFGKK</sequence>